<dbReference type="PANTHER" id="PTHR48107">
    <property type="entry name" value="NADPH-DEPENDENT ALDEHYDE REDUCTASE-LIKE PROTEIN, CHLOROPLASTIC-RELATED"/>
    <property type="match status" value="1"/>
</dbReference>
<dbReference type="SUPFAM" id="SSF51735">
    <property type="entry name" value="NAD(P)-binding Rossmann-fold domains"/>
    <property type="match status" value="1"/>
</dbReference>
<dbReference type="Proteomes" id="UP000029082">
    <property type="component" value="Unassembled WGS sequence"/>
</dbReference>
<dbReference type="Gene3D" id="3.40.50.720">
    <property type="entry name" value="NAD(P)-binding Rossmann-like Domain"/>
    <property type="match status" value="1"/>
</dbReference>
<protein>
    <submittedName>
        <fullName evidence="4">Putative oxidoreductase</fullName>
        <ecNumber evidence="4">1.1.1.100</ecNumber>
    </submittedName>
</protein>
<dbReference type="PROSITE" id="PS00061">
    <property type="entry name" value="ADH_SHORT"/>
    <property type="match status" value="1"/>
</dbReference>
<evidence type="ECO:0000256" key="1">
    <source>
        <dbReference type="ARBA" id="ARBA00006484"/>
    </source>
</evidence>
<feature type="compositionally biased region" description="Basic and acidic residues" evidence="3">
    <location>
        <begin position="1"/>
        <end position="11"/>
    </location>
</feature>
<evidence type="ECO:0000256" key="2">
    <source>
        <dbReference type="ARBA" id="ARBA00023002"/>
    </source>
</evidence>
<comment type="caution">
    <text evidence="4">The sequence shown here is derived from an EMBL/GenBank/DDBJ whole genome shotgun (WGS) entry which is preliminary data.</text>
</comment>
<dbReference type="PRINTS" id="PR00081">
    <property type="entry name" value="GDHRDH"/>
</dbReference>
<dbReference type="EC" id="1.1.1.100" evidence="4"/>
<dbReference type="EMBL" id="JGZE01000004">
    <property type="protein sequence ID" value="KFI78324.1"/>
    <property type="molecule type" value="Genomic_DNA"/>
</dbReference>
<accession>A0A087C4X4</accession>
<comment type="similarity">
    <text evidence="1">Belongs to the short-chain dehydrogenases/reductases (SDR) family.</text>
</comment>
<sequence>MTGLDTFEKNTNRAPNHPGPGFREQTQNPPGTTAAMTPEPDHGENSWVGRNRLEGVRALITGGDSGIGRATAIAFAREGAHVAISCLSSELEDARRTCELIDVDGGGSCRVFETDIRDEKRARELVDDVASALGGLDVLVNNAGTQWGRRPNGLEDVTADQMRDVFGTNLIGTFLVTQQALKYMKSGGSIINVTSIQAYDPSGNLIDYAATKAALTNFTANLAQQLGPRGIRVNAVAPGPIWTPLITSTMPAESIPEFGRNTPLGRPGQPSELAGAMVFLANNAEASYVSGTVLAVTGGRPIF</sequence>
<evidence type="ECO:0000256" key="3">
    <source>
        <dbReference type="SAM" id="MobiDB-lite"/>
    </source>
</evidence>
<dbReference type="STRING" id="1437603.GCA_000771525_01532"/>
<dbReference type="AlphaFoldDB" id="A0A087C4X4"/>
<proteinExistence type="inferred from homology"/>
<dbReference type="OrthoDB" id="286404at2"/>
<dbReference type="FunFam" id="3.40.50.720:FF:000084">
    <property type="entry name" value="Short-chain dehydrogenase reductase"/>
    <property type="match status" value="1"/>
</dbReference>
<dbReference type="InterPro" id="IPR002347">
    <property type="entry name" value="SDR_fam"/>
</dbReference>
<gene>
    <name evidence="4" type="ORF">BMON_1589</name>
</gene>
<keyword evidence="2 4" id="KW-0560">Oxidoreductase</keyword>
<reference evidence="4 5" key="1">
    <citation type="submission" date="2014-03" db="EMBL/GenBank/DDBJ databases">
        <title>Genomics of Bifidobacteria.</title>
        <authorList>
            <person name="Ventura M."/>
            <person name="Milani C."/>
            <person name="Lugli G.A."/>
        </authorList>
    </citation>
    <scope>NUCLEOTIDE SEQUENCE [LARGE SCALE GENOMIC DNA]</scope>
    <source>
        <strain evidence="4 5">DSM 21395</strain>
    </source>
</reference>
<name>A0A087C4X4_9BIFI</name>
<evidence type="ECO:0000313" key="4">
    <source>
        <dbReference type="EMBL" id="KFI78324.1"/>
    </source>
</evidence>
<feature type="region of interest" description="Disordered" evidence="3">
    <location>
        <begin position="1"/>
        <end position="47"/>
    </location>
</feature>
<dbReference type="GO" id="GO:0004316">
    <property type="term" value="F:3-oxoacyl-[acyl-carrier-protein] reductase (NADPH) activity"/>
    <property type="evidence" value="ECO:0007669"/>
    <property type="project" value="UniProtKB-EC"/>
</dbReference>
<feature type="compositionally biased region" description="Polar residues" evidence="3">
    <location>
        <begin position="24"/>
        <end position="35"/>
    </location>
</feature>
<organism evidence="4 5">
    <name type="scientific">Bifidobacterium mongoliense DSM 21395</name>
    <dbReference type="NCBI Taxonomy" id="1437603"/>
    <lineage>
        <taxon>Bacteria</taxon>
        <taxon>Bacillati</taxon>
        <taxon>Actinomycetota</taxon>
        <taxon>Actinomycetes</taxon>
        <taxon>Bifidobacteriales</taxon>
        <taxon>Bifidobacteriaceae</taxon>
        <taxon>Bifidobacterium</taxon>
    </lineage>
</organism>
<dbReference type="PANTHER" id="PTHR48107:SF16">
    <property type="entry name" value="NADPH-DEPENDENT ALDEHYDE REDUCTASE 1, CHLOROPLASTIC"/>
    <property type="match status" value="1"/>
</dbReference>
<dbReference type="InterPro" id="IPR036291">
    <property type="entry name" value="NAD(P)-bd_dom_sf"/>
</dbReference>
<dbReference type="PRINTS" id="PR00080">
    <property type="entry name" value="SDRFAMILY"/>
</dbReference>
<keyword evidence="5" id="KW-1185">Reference proteome</keyword>
<dbReference type="eggNOG" id="COG1028">
    <property type="taxonomic scope" value="Bacteria"/>
</dbReference>
<evidence type="ECO:0000313" key="5">
    <source>
        <dbReference type="Proteomes" id="UP000029082"/>
    </source>
</evidence>
<dbReference type="InterPro" id="IPR020904">
    <property type="entry name" value="Sc_DH/Rdtase_CS"/>
</dbReference>
<dbReference type="Pfam" id="PF13561">
    <property type="entry name" value="adh_short_C2"/>
    <property type="match status" value="1"/>
</dbReference>